<dbReference type="PIRSF" id="PIRSF006305">
    <property type="entry name" value="Maf"/>
    <property type="match status" value="1"/>
</dbReference>
<gene>
    <name evidence="3" type="ORF">TCHU04912_LOCUS450</name>
</gene>
<dbReference type="AlphaFoldDB" id="A0A7S1SGM0"/>
<comment type="cofactor">
    <cofactor evidence="1">
        <name>a divalent metal cation</name>
        <dbReference type="ChEBI" id="CHEBI:60240"/>
    </cofactor>
</comment>
<dbReference type="EMBL" id="HBGG01000781">
    <property type="protein sequence ID" value="CAD9198217.1"/>
    <property type="molecule type" value="Transcribed_RNA"/>
</dbReference>
<proteinExistence type="inferred from homology"/>
<dbReference type="Gene3D" id="3.90.950.10">
    <property type="match status" value="1"/>
</dbReference>
<evidence type="ECO:0000256" key="1">
    <source>
        <dbReference type="ARBA" id="ARBA00001968"/>
    </source>
</evidence>
<name>A0A7S1SGM0_9CHLO</name>
<dbReference type="GO" id="GO:0047429">
    <property type="term" value="F:nucleoside triphosphate diphosphatase activity"/>
    <property type="evidence" value="ECO:0007669"/>
    <property type="project" value="InterPro"/>
</dbReference>
<dbReference type="HAMAP" id="MF_00528">
    <property type="entry name" value="Maf"/>
    <property type="match status" value="1"/>
</dbReference>
<protein>
    <recommendedName>
        <fullName evidence="4">Maf-like protein</fullName>
    </recommendedName>
</protein>
<dbReference type="Pfam" id="PF02545">
    <property type="entry name" value="Maf"/>
    <property type="match status" value="1"/>
</dbReference>
<organism evidence="3">
    <name type="scientific">Tetraselmis chuii</name>
    <dbReference type="NCBI Taxonomy" id="63592"/>
    <lineage>
        <taxon>Eukaryota</taxon>
        <taxon>Viridiplantae</taxon>
        <taxon>Chlorophyta</taxon>
        <taxon>core chlorophytes</taxon>
        <taxon>Chlorodendrophyceae</taxon>
        <taxon>Chlorodendrales</taxon>
        <taxon>Chlorodendraceae</taxon>
        <taxon>Tetraselmis</taxon>
    </lineage>
</organism>
<evidence type="ECO:0000256" key="2">
    <source>
        <dbReference type="ARBA" id="ARBA00022801"/>
    </source>
</evidence>
<dbReference type="InterPro" id="IPR029001">
    <property type="entry name" value="ITPase-like_fam"/>
</dbReference>
<keyword evidence="2" id="KW-0378">Hydrolase</keyword>
<evidence type="ECO:0008006" key="4">
    <source>
        <dbReference type="Google" id="ProtNLM"/>
    </source>
</evidence>
<dbReference type="NCBIfam" id="TIGR00172">
    <property type="entry name" value="maf"/>
    <property type="match status" value="1"/>
</dbReference>
<dbReference type="SUPFAM" id="SSF52972">
    <property type="entry name" value="ITPase-like"/>
    <property type="match status" value="1"/>
</dbReference>
<evidence type="ECO:0000313" key="3">
    <source>
        <dbReference type="EMBL" id="CAD9198217.1"/>
    </source>
</evidence>
<sequence>MLLEHLPLLRDKRIVLASASPRRKELLELLGLRFEVKASSFDEDLPHANFRCAGDYAAETATHKAIDVARQTSTSDQRLADVVIGSDTVVEFQGEILEKPADAEDAFRVLSKLSGNTNRVHTGVVIVLPNVPDPKLGTPPFIRSFSETTEVEFAELSPALIRAYIQTGEPFGKAGSYGIQGTAGSFVRGLKGDYFNVMGFPIHRFSVEMAALVREGLIK</sequence>
<dbReference type="PANTHER" id="PTHR43213">
    <property type="entry name" value="BIFUNCTIONAL DTTP/UTP PYROPHOSPHATASE/METHYLTRANSFERASE PROTEIN-RELATED"/>
    <property type="match status" value="1"/>
</dbReference>
<accession>A0A7S1SGM0</accession>
<reference evidence="3" key="1">
    <citation type="submission" date="2021-01" db="EMBL/GenBank/DDBJ databases">
        <authorList>
            <person name="Corre E."/>
            <person name="Pelletier E."/>
            <person name="Niang G."/>
            <person name="Scheremetjew M."/>
            <person name="Finn R."/>
            <person name="Kale V."/>
            <person name="Holt S."/>
            <person name="Cochrane G."/>
            <person name="Meng A."/>
            <person name="Brown T."/>
            <person name="Cohen L."/>
        </authorList>
    </citation>
    <scope>NUCLEOTIDE SEQUENCE</scope>
    <source>
        <strain evidence="3">PLY429</strain>
    </source>
</reference>
<dbReference type="InterPro" id="IPR003697">
    <property type="entry name" value="Maf-like"/>
</dbReference>
<dbReference type="CDD" id="cd00555">
    <property type="entry name" value="Maf"/>
    <property type="match status" value="1"/>
</dbReference>
<dbReference type="PANTHER" id="PTHR43213:SF5">
    <property type="entry name" value="BIFUNCTIONAL DTTP_UTP PYROPHOSPHATASE_METHYLTRANSFERASE PROTEIN-RELATED"/>
    <property type="match status" value="1"/>
</dbReference>